<keyword evidence="2" id="KW-1185">Reference proteome</keyword>
<accession>A0AAQ3MWQ4</accession>
<reference evidence="1 2" key="1">
    <citation type="journal article" date="2023" name="Life. Sci Alliance">
        <title>Evolutionary insights into 3D genome organization and epigenetic landscape of Vigna mungo.</title>
        <authorList>
            <person name="Junaid A."/>
            <person name="Singh B."/>
            <person name="Bhatia S."/>
        </authorList>
    </citation>
    <scope>NUCLEOTIDE SEQUENCE [LARGE SCALE GENOMIC DNA]</scope>
    <source>
        <strain evidence="1">Urdbean</strain>
    </source>
</reference>
<protein>
    <submittedName>
        <fullName evidence="1">Uncharacterized protein</fullName>
    </submittedName>
</protein>
<gene>
    <name evidence="1" type="ORF">V8G54_030265</name>
</gene>
<proteinExistence type="predicted"/>
<organism evidence="1 2">
    <name type="scientific">Vigna mungo</name>
    <name type="common">Black gram</name>
    <name type="synonym">Phaseolus mungo</name>
    <dbReference type="NCBI Taxonomy" id="3915"/>
    <lineage>
        <taxon>Eukaryota</taxon>
        <taxon>Viridiplantae</taxon>
        <taxon>Streptophyta</taxon>
        <taxon>Embryophyta</taxon>
        <taxon>Tracheophyta</taxon>
        <taxon>Spermatophyta</taxon>
        <taxon>Magnoliopsida</taxon>
        <taxon>eudicotyledons</taxon>
        <taxon>Gunneridae</taxon>
        <taxon>Pentapetalae</taxon>
        <taxon>rosids</taxon>
        <taxon>fabids</taxon>
        <taxon>Fabales</taxon>
        <taxon>Fabaceae</taxon>
        <taxon>Papilionoideae</taxon>
        <taxon>50 kb inversion clade</taxon>
        <taxon>NPAAA clade</taxon>
        <taxon>indigoferoid/millettioid clade</taxon>
        <taxon>Phaseoleae</taxon>
        <taxon>Vigna</taxon>
    </lineage>
</organism>
<sequence>MTYLGCRCLILRHDFPKWCFGEELKDEKLFCLLTLVVVLVLYFSRERDKSWRPFHDKLLLDTSEESTLEPDISSDPCCLPFEFIGPSSSFEQSLLILESKGFSRSEPESNSSDTPLIP</sequence>
<dbReference type="Proteomes" id="UP001374535">
    <property type="component" value="Chromosome 9"/>
</dbReference>
<evidence type="ECO:0000313" key="1">
    <source>
        <dbReference type="EMBL" id="WVY98114.1"/>
    </source>
</evidence>
<dbReference type="EMBL" id="CP144692">
    <property type="protein sequence ID" value="WVY98114.1"/>
    <property type="molecule type" value="Genomic_DNA"/>
</dbReference>
<name>A0AAQ3MWQ4_VIGMU</name>
<dbReference type="AlphaFoldDB" id="A0AAQ3MWQ4"/>
<evidence type="ECO:0000313" key="2">
    <source>
        <dbReference type="Proteomes" id="UP001374535"/>
    </source>
</evidence>